<proteinExistence type="predicted"/>
<evidence type="ECO:0000313" key="7">
    <source>
        <dbReference type="EMBL" id="KKU90382.1"/>
    </source>
</evidence>
<feature type="transmembrane region" description="Helical" evidence="6">
    <location>
        <begin position="86"/>
        <end position="103"/>
    </location>
</feature>
<comment type="caution">
    <text evidence="7">The sequence shown here is derived from an EMBL/GenBank/DDBJ whole genome shotgun (WGS) entry which is preliminary data.</text>
</comment>
<evidence type="ECO:0000256" key="1">
    <source>
        <dbReference type="ARBA" id="ARBA00004651"/>
    </source>
</evidence>
<dbReference type="GO" id="GO:0005886">
    <property type="term" value="C:plasma membrane"/>
    <property type="evidence" value="ECO:0007669"/>
    <property type="project" value="UniProtKB-SubCell"/>
</dbReference>
<keyword evidence="2" id="KW-1003">Cell membrane</keyword>
<dbReference type="Pfam" id="PF02653">
    <property type="entry name" value="BPD_transp_2"/>
    <property type="match status" value="1"/>
</dbReference>
<evidence type="ECO:0000256" key="6">
    <source>
        <dbReference type="SAM" id="Phobius"/>
    </source>
</evidence>
<feature type="transmembrane region" description="Helical" evidence="6">
    <location>
        <begin position="61"/>
        <end position="79"/>
    </location>
</feature>
<name>A0A0G1U8E3_9BACT</name>
<dbReference type="CDD" id="cd06581">
    <property type="entry name" value="TM_PBP1_LivM_like"/>
    <property type="match status" value="1"/>
</dbReference>
<dbReference type="AlphaFoldDB" id="A0A0G1U8E3"/>
<comment type="subcellular location">
    <subcellularLocation>
        <location evidence="1">Cell membrane</location>
        <topology evidence="1">Multi-pass membrane protein</topology>
    </subcellularLocation>
</comment>
<accession>A0A0G1U8E3</accession>
<reference evidence="7 8" key="1">
    <citation type="journal article" date="2015" name="Nature">
        <title>rRNA introns, odd ribosomes, and small enigmatic genomes across a large radiation of phyla.</title>
        <authorList>
            <person name="Brown C.T."/>
            <person name="Hug L.A."/>
            <person name="Thomas B.C."/>
            <person name="Sharon I."/>
            <person name="Castelle C.J."/>
            <person name="Singh A."/>
            <person name="Wilkins M.J."/>
            <person name="Williams K.H."/>
            <person name="Banfield J.F."/>
        </authorList>
    </citation>
    <scope>NUCLEOTIDE SEQUENCE [LARGE SCALE GENOMIC DNA]</scope>
</reference>
<dbReference type="Proteomes" id="UP000033882">
    <property type="component" value="Unassembled WGS sequence"/>
</dbReference>
<evidence type="ECO:0000256" key="3">
    <source>
        <dbReference type="ARBA" id="ARBA00022692"/>
    </source>
</evidence>
<dbReference type="InterPro" id="IPR001851">
    <property type="entry name" value="ABC_transp_permease"/>
</dbReference>
<evidence type="ECO:0000256" key="5">
    <source>
        <dbReference type="ARBA" id="ARBA00023136"/>
    </source>
</evidence>
<dbReference type="PANTHER" id="PTHR30482:SF10">
    <property type="entry name" value="HIGH-AFFINITY BRANCHED-CHAIN AMINO ACID TRANSPORT PROTEIN BRAE"/>
    <property type="match status" value="1"/>
</dbReference>
<keyword evidence="3 6" id="KW-0812">Transmembrane</keyword>
<evidence type="ECO:0000256" key="4">
    <source>
        <dbReference type="ARBA" id="ARBA00022989"/>
    </source>
</evidence>
<dbReference type="InterPro" id="IPR043428">
    <property type="entry name" value="LivM-like"/>
</dbReference>
<dbReference type="PANTHER" id="PTHR30482">
    <property type="entry name" value="HIGH-AFFINITY BRANCHED-CHAIN AMINO ACID TRANSPORT SYSTEM PERMEASE"/>
    <property type="match status" value="1"/>
</dbReference>
<dbReference type="GO" id="GO:0015658">
    <property type="term" value="F:branched-chain amino acid transmembrane transporter activity"/>
    <property type="evidence" value="ECO:0007669"/>
    <property type="project" value="InterPro"/>
</dbReference>
<dbReference type="EMBL" id="LCPB01000003">
    <property type="protein sequence ID" value="KKU90382.1"/>
    <property type="molecule type" value="Genomic_DNA"/>
</dbReference>
<evidence type="ECO:0000256" key="2">
    <source>
        <dbReference type="ARBA" id="ARBA00022475"/>
    </source>
</evidence>
<feature type="transmembrane region" description="Helical" evidence="6">
    <location>
        <begin position="6"/>
        <end position="30"/>
    </location>
</feature>
<keyword evidence="5 6" id="KW-0472">Membrane</keyword>
<keyword evidence="4 6" id="KW-1133">Transmembrane helix</keyword>
<gene>
    <name evidence="7" type="ORF">UY19_C0003G0037</name>
</gene>
<dbReference type="PATRIC" id="fig|1619005.3.peg.203"/>
<evidence type="ECO:0000313" key="8">
    <source>
        <dbReference type="Proteomes" id="UP000033882"/>
    </source>
</evidence>
<organism evidence="7 8">
    <name type="scientific">Candidatus Wolfebacteria bacterium GW2011_GWA2_47_9b</name>
    <dbReference type="NCBI Taxonomy" id="1619005"/>
    <lineage>
        <taxon>Bacteria</taxon>
        <taxon>Candidatus Wolfeibacteriota</taxon>
    </lineage>
</organism>
<protein>
    <submittedName>
        <fullName evidence="7">Amino acid/amide ABC transporter membrane protein 2, HAAT family</fullName>
    </submittedName>
</protein>
<feature type="transmembrane region" description="Helical" evidence="6">
    <location>
        <begin position="183"/>
        <end position="206"/>
    </location>
</feature>
<feature type="transmembrane region" description="Helical" evidence="6">
    <location>
        <begin position="37"/>
        <end position="55"/>
    </location>
</feature>
<feature type="transmembrane region" description="Helical" evidence="6">
    <location>
        <begin position="123"/>
        <end position="149"/>
    </location>
</feature>
<feature type="transmembrane region" description="Helical" evidence="6">
    <location>
        <begin position="265"/>
        <end position="283"/>
    </location>
</feature>
<sequence length="289" mass="31169">MPYLIHIAILFFIYAILGVSLNLVVGYAGLLSVAHAAFYGIGAYVTAIALTQYGINFFVSVLLGMLLSGIVSLLVGMVFSKFRDDYYALASLGFNVIVFSIFLNWESMTKGPLGIPGVGKPTVFGYEIASNGTFLLLAIALFALVYMVATKIDGSSFGRVLKAIREDEQALEVFGYRVEYFKLAIFVIGAAMASVAGSLFASYITYVDPSSFSLNESIFILAIVIMGGLGSIRGTLAGALFLVLLPEALRFVGLPTDIAAQSRQVIYGAILVLLMVYRPRGFVGEYELK</sequence>
<feature type="transmembrane region" description="Helical" evidence="6">
    <location>
        <begin position="218"/>
        <end position="245"/>
    </location>
</feature>